<reference evidence="1 2" key="1">
    <citation type="submission" date="2023-08" db="EMBL/GenBank/DDBJ databases">
        <title>A Necator americanus chromosomal reference genome.</title>
        <authorList>
            <person name="Ilik V."/>
            <person name="Petrzelkova K.J."/>
            <person name="Pardy F."/>
            <person name="Fuh T."/>
            <person name="Niatou-Singa F.S."/>
            <person name="Gouil Q."/>
            <person name="Baker L."/>
            <person name="Ritchie M.E."/>
            <person name="Jex A.R."/>
            <person name="Gazzola D."/>
            <person name="Li H."/>
            <person name="Toshio Fujiwara R."/>
            <person name="Zhan B."/>
            <person name="Aroian R.V."/>
            <person name="Pafco B."/>
            <person name="Schwarz E.M."/>
        </authorList>
    </citation>
    <scope>NUCLEOTIDE SEQUENCE [LARGE SCALE GENOMIC DNA]</scope>
    <source>
        <strain evidence="1 2">Aroian</strain>
        <tissue evidence="1">Whole animal</tissue>
    </source>
</reference>
<proteinExistence type="predicted"/>
<gene>
    <name evidence="1" type="primary">Necator_chrI.g3669</name>
    <name evidence="1" type="ORF">RB195_007540</name>
</gene>
<sequence length="74" mass="8540">MRKTIDHCLADIILAPPGRPLTDLEYTYDIVIFAKSSTKFQNAMDHVSKLASTYALLFDVIFVDVHEKFDVMYR</sequence>
<evidence type="ECO:0000313" key="2">
    <source>
        <dbReference type="Proteomes" id="UP001303046"/>
    </source>
</evidence>
<accession>A0ABR1BXR5</accession>
<name>A0ABR1BXR5_NECAM</name>
<dbReference type="EMBL" id="JAVFWL010000001">
    <property type="protein sequence ID" value="KAK6731136.1"/>
    <property type="molecule type" value="Genomic_DNA"/>
</dbReference>
<evidence type="ECO:0000313" key="1">
    <source>
        <dbReference type="EMBL" id="KAK6731136.1"/>
    </source>
</evidence>
<organism evidence="1 2">
    <name type="scientific">Necator americanus</name>
    <name type="common">Human hookworm</name>
    <dbReference type="NCBI Taxonomy" id="51031"/>
    <lineage>
        <taxon>Eukaryota</taxon>
        <taxon>Metazoa</taxon>
        <taxon>Ecdysozoa</taxon>
        <taxon>Nematoda</taxon>
        <taxon>Chromadorea</taxon>
        <taxon>Rhabditida</taxon>
        <taxon>Rhabditina</taxon>
        <taxon>Rhabditomorpha</taxon>
        <taxon>Strongyloidea</taxon>
        <taxon>Ancylostomatidae</taxon>
        <taxon>Bunostominae</taxon>
        <taxon>Necator</taxon>
    </lineage>
</organism>
<protein>
    <submittedName>
        <fullName evidence="1">Uncharacterized protein</fullName>
    </submittedName>
</protein>
<keyword evidence="2" id="KW-1185">Reference proteome</keyword>
<comment type="caution">
    <text evidence="1">The sequence shown here is derived from an EMBL/GenBank/DDBJ whole genome shotgun (WGS) entry which is preliminary data.</text>
</comment>
<dbReference type="Proteomes" id="UP001303046">
    <property type="component" value="Unassembled WGS sequence"/>
</dbReference>